<comment type="caution">
    <text evidence="2">The sequence shown here is derived from an EMBL/GenBank/DDBJ whole genome shotgun (WGS) entry which is preliminary data.</text>
</comment>
<name>A0AAW4BGA1_VIBAN</name>
<dbReference type="AlphaFoldDB" id="A0AAW4BGA1"/>
<evidence type="ECO:0000313" key="2">
    <source>
        <dbReference type="EMBL" id="MBF4437182.1"/>
    </source>
</evidence>
<reference evidence="2" key="1">
    <citation type="journal article" date="2021" name="PeerJ">
        <title>Analysis of 44 Vibrio anguillarum genomes reveals high genetic diversity.</title>
        <authorList>
            <person name="Hansen M.J."/>
            <person name="Dalsgaard I."/>
        </authorList>
    </citation>
    <scope>NUCLEOTIDE SEQUENCE</scope>
    <source>
        <strain evidence="2">850617-1/1</strain>
    </source>
</reference>
<feature type="signal peptide" evidence="1">
    <location>
        <begin position="1"/>
        <end position="18"/>
    </location>
</feature>
<gene>
    <name evidence="2" type="ORF">ERJ77_22395</name>
</gene>
<accession>A0AAW4BGA1</accession>
<protein>
    <recommendedName>
        <fullName evidence="4">Secreted protein</fullName>
    </recommendedName>
</protein>
<evidence type="ECO:0000313" key="3">
    <source>
        <dbReference type="Proteomes" id="UP000786185"/>
    </source>
</evidence>
<organism evidence="2 3">
    <name type="scientific">Vibrio anguillarum</name>
    <name type="common">Listonella anguillarum</name>
    <dbReference type="NCBI Taxonomy" id="55601"/>
    <lineage>
        <taxon>Bacteria</taxon>
        <taxon>Pseudomonadati</taxon>
        <taxon>Pseudomonadota</taxon>
        <taxon>Gammaproteobacteria</taxon>
        <taxon>Vibrionales</taxon>
        <taxon>Vibrionaceae</taxon>
        <taxon>Vibrio</taxon>
    </lineage>
</organism>
<feature type="chain" id="PRO_5043879155" description="Secreted protein" evidence="1">
    <location>
        <begin position="19"/>
        <end position="75"/>
    </location>
</feature>
<feature type="non-terminal residue" evidence="2">
    <location>
        <position position="75"/>
    </location>
</feature>
<dbReference type="EMBL" id="SCLC01000705">
    <property type="protein sequence ID" value="MBF4437182.1"/>
    <property type="molecule type" value="Genomic_DNA"/>
</dbReference>
<keyword evidence="1" id="KW-0732">Signal</keyword>
<proteinExistence type="predicted"/>
<sequence length="75" mass="8611">MKRTIPLMLLLVAGSVNAEMLEIQYKKFTIILDCDTKSAVEWHYVATKDEGNAERLPDFYFDPNVPSRCQQTSTK</sequence>
<evidence type="ECO:0000256" key="1">
    <source>
        <dbReference type="SAM" id="SignalP"/>
    </source>
</evidence>
<evidence type="ECO:0008006" key="4">
    <source>
        <dbReference type="Google" id="ProtNLM"/>
    </source>
</evidence>
<dbReference type="Proteomes" id="UP000786185">
    <property type="component" value="Unassembled WGS sequence"/>
</dbReference>